<keyword evidence="13 22" id="KW-0067">ATP-binding</keyword>
<comment type="function">
    <text evidence="24">Catalyzes the ATP-dependent phosphorylation of sn-l,2-diacylglycerol (DAG) to phosphatidic acid. Involved in the recycling of diacylglycerol produced as a by-product during membrane-derived oligosaccharide (MDO) biosynthesis.</text>
</comment>
<dbReference type="GO" id="GO:0005524">
    <property type="term" value="F:ATP binding"/>
    <property type="evidence" value="ECO:0007669"/>
    <property type="project" value="UniProtKB-KW"/>
</dbReference>
<reference evidence="25" key="1">
    <citation type="submission" date="2016-03" db="EMBL/GenBank/DDBJ databases">
        <title>Co-evolution between Pasteurellaceae and their hosts.</title>
        <authorList>
            <person name="Hansen M.J."/>
            <person name="Bojesen A.M."/>
            <person name="Planet P."/>
        </authorList>
    </citation>
    <scope>NUCLEOTIDE SEQUENCE</scope>
    <source>
        <strain evidence="25">146/S8/89</strain>
    </source>
</reference>
<evidence type="ECO:0000256" key="17">
    <source>
        <dbReference type="ARBA" id="ARBA00023136"/>
    </source>
</evidence>
<evidence type="ECO:0000256" key="16">
    <source>
        <dbReference type="ARBA" id="ARBA00023098"/>
    </source>
</evidence>
<comment type="cofactor">
    <cofactor evidence="23">
        <name>Mg(2+)</name>
        <dbReference type="ChEBI" id="CHEBI:18420"/>
    </cofactor>
    <text evidence="23">Mn(2+), Zn(2+), Cd(2+) and Co(2+) support activity to lesser extents.</text>
</comment>
<keyword evidence="10 23" id="KW-0479">Metal-binding</keyword>
<accession>A0A9X4SKL5</accession>
<feature type="binding site" evidence="22">
    <location>
        <begin position="93"/>
        <end position="94"/>
    </location>
    <ligand>
        <name>ATP</name>
        <dbReference type="ChEBI" id="CHEBI:30616"/>
    </ligand>
</feature>
<feature type="active site" description="Proton acceptor" evidence="20">
    <location>
        <position position="68"/>
    </location>
</feature>
<gene>
    <name evidence="25" type="ORF">A6A20_06340</name>
</gene>
<keyword evidence="19 24" id="KW-1208">Phospholipid metabolism</keyword>
<dbReference type="Proteomes" id="UP001155500">
    <property type="component" value="Unassembled WGS sequence"/>
</dbReference>
<evidence type="ECO:0000256" key="3">
    <source>
        <dbReference type="ARBA" id="ARBA00012133"/>
    </source>
</evidence>
<comment type="similarity">
    <text evidence="2 24">Belongs to the bacterial diacylglycerol kinase family.</text>
</comment>
<evidence type="ECO:0000313" key="26">
    <source>
        <dbReference type="Proteomes" id="UP001155500"/>
    </source>
</evidence>
<evidence type="ECO:0000256" key="4">
    <source>
        <dbReference type="ARBA" id="ARBA00017575"/>
    </source>
</evidence>
<feature type="transmembrane region" description="Helical" evidence="24">
    <location>
        <begin position="95"/>
        <end position="114"/>
    </location>
</feature>
<dbReference type="Gene3D" id="1.10.287.3610">
    <property type="match status" value="1"/>
</dbReference>
<feature type="binding site" evidence="21">
    <location>
        <position position="68"/>
    </location>
    <ligand>
        <name>substrate</name>
    </ligand>
</feature>
<keyword evidence="16 24" id="KW-0443">Lipid metabolism</keyword>
<dbReference type="GO" id="GO:0006654">
    <property type="term" value="P:phosphatidic acid biosynthetic process"/>
    <property type="evidence" value="ECO:0007669"/>
    <property type="project" value="InterPro"/>
</dbReference>
<evidence type="ECO:0000256" key="2">
    <source>
        <dbReference type="ARBA" id="ARBA00005967"/>
    </source>
</evidence>
<feature type="binding site" evidence="22">
    <location>
        <position position="16"/>
    </location>
    <ligand>
        <name>ATP</name>
        <dbReference type="ChEBI" id="CHEBI:30616"/>
    </ligand>
</feature>
<dbReference type="EC" id="2.7.1.107" evidence="3 24"/>
<evidence type="ECO:0000256" key="13">
    <source>
        <dbReference type="ARBA" id="ARBA00022840"/>
    </source>
</evidence>
<comment type="subcellular location">
    <subcellularLocation>
        <location evidence="1 24">Cell inner membrane</location>
        <topology evidence="1 24">Multi-pass membrane protein</topology>
    </subcellularLocation>
</comment>
<feature type="binding site" evidence="23">
    <location>
        <position position="75"/>
    </location>
    <ligand>
        <name>a divalent metal cation</name>
        <dbReference type="ChEBI" id="CHEBI:60240"/>
    </ligand>
</feature>
<evidence type="ECO:0000256" key="19">
    <source>
        <dbReference type="ARBA" id="ARBA00023264"/>
    </source>
</evidence>
<evidence type="ECO:0000256" key="7">
    <source>
        <dbReference type="ARBA" id="ARBA00022519"/>
    </source>
</evidence>
<keyword evidence="9 24" id="KW-0812">Transmembrane</keyword>
<evidence type="ECO:0000313" key="25">
    <source>
        <dbReference type="EMBL" id="MDG6895244.1"/>
    </source>
</evidence>
<feature type="transmembrane region" description="Helical" evidence="24">
    <location>
        <begin position="55"/>
        <end position="74"/>
    </location>
</feature>
<organism evidence="25 26">
    <name type="scientific">Volucribacter amazonae</name>
    <dbReference type="NCBI Taxonomy" id="256731"/>
    <lineage>
        <taxon>Bacteria</taxon>
        <taxon>Pseudomonadati</taxon>
        <taxon>Pseudomonadota</taxon>
        <taxon>Gammaproteobacteria</taxon>
        <taxon>Pasteurellales</taxon>
        <taxon>Pasteurellaceae</taxon>
        <taxon>Volucribacter</taxon>
    </lineage>
</organism>
<evidence type="ECO:0000256" key="5">
    <source>
        <dbReference type="ARBA" id="ARBA00022475"/>
    </source>
</evidence>
<comment type="caution">
    <text evidence="24">Lacks conserved residue(s) required for the propagation of feature annotation.</text>
</comment>
<evidence type="ECO:0000256" key="11">
    <source>
        <dbReference type="ARBA" id="ARBA00022741"/>
    </source>
</evidence>
<feature type="binding site" evidence="21">
    <location>
        <begin position="29"/>
        <end position="33"/>
    </location>
    <ligand>
        <name>substrate</name>
    </ligand>
</feature>
<keyword evidence="17 24" id="KW-0472">Membrane</keyword>
<evidence type="ECO:0000256" key="1">
    <source>
        <dbReference type="ARBA" id="ARBA00004429"/>
    </source>
</evidence>
<keyword evidence="12 24" id="KW-0418">Kinase</keyword>
<keyword evidence="11 22" id="KW-0547">Nucleotide-binding</keyword>
<feature type="binding site" evidence="22">
    <location>
        <position position="27"/>
    </location>
    <ligand>
        <name>ATP</name>
        <dbReference type="ChEBI" id="CHEBI:30616"/>
    </ligand>
</feature>
<dbReference type="GO" id="GO:0046872">
    <property type="term" value="F:metal ion binding"/>
    <property type="evidence" value="ECO:0007669"/>
    <property type="project" value="UniProtKB-KW"/>
</dbReference>
<evidence type="ECO:0000256" key="12">
    <source>
        <dbReference type="ARBA" id="ARBA00022777"/>
    </source>
</evidence>
<evidence type="ECO:0000256" key="24">
    <source>
        <dbReference type="RuleBase" id="RU363065"/>
    </source>
</evidence>
<feature type="binding site" evidence="21">
    <location>
        <position position="97"/>
    </location>
    <ligand>
        <name>substrate</name>
    </ligand>
</feature>
<keyword evidence="6" id="KW-0444">Lipid biosynthesis</keyword>
<keyword evidence="14 23" id="KW-0460">Magnesium</keyword>
<evidence type="ECO:0000256" key="9">
    <source>
        <dbReference type="ARBA" id="ARBA00022692"/>
    </source>
</evidence>
<keyword evidence="8 24" id="KW-0808">Transferase</keyword>
<comment type="catalytic activity">
    <reaction evidence="24">
        <text>a 1,2-diacyl-sn-glycerol + ATP = a 1,2-diacyl-sn-glycero-3-phosphate + ADP + H(+)</text>
        <dbReference type="Rhea" id="RHEA:10272"/>
        <dbReference type="ChEBI" id="CHEBI:15378"/>
        <dbReference type="ChEBI" id="CHEBI:17815"/>
        <dbReference type="ChEBI" id="CHEBI:30616"/>
        <dbReference type="ChEBI" id="CHEBI:58608"/>
        <dbReference type="ChEBI" id="CHEBI:456216"/>
        <dbReference type="EC" id="2.7.1.107"/>
    </reaction>
</comment>
<dbReference type="GO" id="GO:0004143">
    <property type="term" value="F:ATP-dependent diacylglycerol kinase activity"/>
    <property type="evidence" value="ECO:0007669"/>
    <property type="project" value="UniProtKB-EC"/>
</dbReference>
<keyword evidence="15 24" id="KW-1133">Transmembrane helix</keyword>
<dbReference type="Pfam" id="PF01219">
    <property type="entry name" value="DAGK_prokar"/>
    <property type="match status" value="1"/>
</dbReference>
<evidence type="ECO:0000256" key="6">
    <source>
        <dbReference type="ARBA" id="ARBA00022516"/>
    </source>
</evidence>
<dbReference type="InterPro" id="IPR036945">
    <property type="entry name" value="DAGK_sf"/>
</dbReference>
<dbReference type="CDD" id="cd14264">
    <property type="entry name" value="DAGK_IM"/>
    <property type="match status" value="1"/>
</dbReference>
<dbReference type="InterPro" id="IPR000829">
    <property type="entry name" value="DAGK"/>
</dbReference>
<evidence type="ECO:0000256" key="10">
    <source>
        <dbReference type="ARBA" id="ARBA00022723"/>
    </source>
</evidence>
<proteinExistence type="inferred from homology"/>
<comment type="caution">
    <text evidence="25">The sequence shown here is derived from an EMBL/GenBank/DDBJ whole genome shotgun (WGS) entry which is preliminary data.</text>
</comment>
<feature type="binding site" evidence="23">
    <location>
        <position position="27"/>
    </location>
    <ligand>
        <name>a divalent metal cation</name>
        <dbReference type="ChEBI" id="CHEBI:60240"/>
    </ligand>
</feature>
<sequence>MQKYKGFKHIVKATGYSFSGLGYAIKETAFRHELLLCLIGIPFACYWAKDKIELLLLLISLLLLLVVELINTAIEATVDRIGKDFHPLAKMAKDLGSAAVFVSMLICAMVWLVILCG</sequence>
<keyword evidence="5" id="KW-1003">Cell membrane</keyword>
<evidence type="ECO:0000256" key="21">
    <source>
        <dbReference type="PIRSR" id="PIRSR600829-2"/>
    </source>
</evidence>
<name>A0A9X4SKL5_9PAST</name>
<dbReference type="EMBL" id="LWID01000001">
    <property type="protein sequence ID" value="MDG6895244.1"/>
    <property type="molecule type" value="Genomic_DNA"/>
</dbReference>
<evidence type="ECO:0000256" key="8">
    <source>
        <dbReference type="ARBA" id="ARBA00022679"/>
    </source>
</evidence>
<evidence type="ECO:0000256" key="15">
    <source>
        <dbReference type="ARBA" id="ARBA00022989"/>
    </source>
</evidence>
<evidence type="ECO:0000256" key="14">
    <source>
        <dbReference type="ARBA" id="ARBA00022842"/>
    </source>
</evidence>
<dbReference type="PANTHER" id="PTHR34299:SF1">
    <property type="entry name" value="DIACYLGLYCEROL KINASE"/>
    <property type="match status" value="1"/>
</dbReference>
<dbReference type="PANTHER" id="PTHR34299">
    <property type="entry name" value="DIACYLGLYCEROL KINASE"/>
    <property type="match status" value="1"/>
</dbReference>
<dbReference type="AlphaFoldDB" id="A0A9X4SKL5"/>
<evidence type="ECO:0000256" key="22">
    <source>
        <dbReference type="PIRSR" id="PIRSR600829-3"/>
    </source>
</evidence>
<dbReference type="PROSITE" id="PS01069">
    <property type="entry name" value="DAGK_PROKAR"/>
    <property type="match status" value="1"/>
</dbReference>
<keyword evidence="26" id="KW-1185">Reference proteome</keyword>
<protein>
    <recommendedName>
        <fullName evidence="4 24">Diacylglycerol kinase</fullName>
        <ecNumber evidence="3 24">2.7.1.107</ecNumber>
    </recommendedName>
</protein>
<keyword evidence="7 24" id="KW-0997">Cell inner membrane</keyword>
<evidence type="ECO:0000256" key="23">
    <source>
        <dbReference type="PIRSR" id="PIRSR600829-4"/>
    </source>
</evidence>
<evidence type="ECO:0000256" key="18">
    <source>
        <dbReference type="ARBA" id="ARBA00023209"/>
    </source>
</evidence>
<keyword evidence="18" id="KW-0594">Phospholipid biosynthesis</keyword>
<dbReference type="GO" id="GO:0005886">
    <property type="term" value="C:plasma membrane"/>
    <property type="evidence" value="ECO:0007669"/>
    <property type="project" value="UniProtKB-SubCell"/>
</dbReference>
<dbReference type="InterPro" id="IPR033718">
    <property type="entry name" value="DAGK_prok"/>
</dbReference>
<dbReference type="RefSeq" id="WP_279572662.1">
    <property type="nucleotide sequence ID" value="NZ_LWID01000001.1"/>
</dbReference>
<feature type="binding site" evidence="22">
    <location>
        <position position="75"/>
    </location>
    <ligand>
        <name>ATP</name>
        <dbReference type="ChEBI" id="CHEBI:30616"/>
    </ligand>
</feature>
<evidence type="ECO:0000256" key="20">
    <source>
        <dbReference type="PIRSR" id="PIRSR600829-1"/>
    </source>
</evidence>